<dbReference type="EMBL" id="JAGINW010000001">
    <property type="protein sequence ID" value="MBP2329749.1"/>
    <property type="molecule type" value="Genomic_DNA"/>
</dbReference>
<name>A0ABS4TZB0_9PSEU</name>
<accession>A0ABS4TZB0</accession>
<proteinExistence type="predicted"/>
<sequence length="30" mass="3198">MQAELTVQAAVQQLDGEQVEAVVERLEVGG</sequence>
<reference evidence="1 2" key="1">
    <citation type="submission" date="2021-03" db="EMBL/GenBank/DDBJ databases">
        <title>Sequencing the genomes of 1000 actinobacteria strains.</title>
        <authorList>
            <person name="Klenk H.-P."/>
        </authorList>
    </citation>
    <scope>NUCLEOTIDE SEQUENCE [LARGE SCALE GENOMIC DNA]</scope>
    <source>
        <strain evidence="1 2">DSM 46670</strain>
    </source>
</reference>
<comment type="caution">
    <text evidence="1">The sequence shown here is derived from an EMBL/GenBank/DDBJ whole genome shotgun (WGS) entry which is preliminary data.</text>
</comment>
<evidence type="ECO:0000313" key="1">
    <source>
        <dbReference type="EMBL" id="MBP2329749.1"/>
    </source>
</evidence>
<protein>
    <submittedName>
        <fullName evidence="1">Uncharacterized protein</fullName>
    </submittedName>
</protein>
<keyword evidence="2" id="KW-1185">Reference proteome</keyword>
<evidence type="ECO:0000313" key="2">
    <source>
        <dbReference type="Proteomes" id="UP001519332"/>
    </source>
</evidence>
<dbReference type="Proteomes" id="UP001519332">
    <property type="component" value="Unassembled WGS sequence"/>
</dbReference>
<organism evidence="1 2">
    <name type="scientific">Kibdelosporangium banguiense</name>
    <dbReference type="NCBI Taxonomy" id="1365924"/>
    <lineage>
        <taxon>Bacteria</taxon>
        <taxon>Bacillati</taxon>
        <taxon>Actinomycetota</taxon>
        <taxon>Actinomycetes</taxon>
        <taxon>Pseudonocardiales</taxon>
        <taxon>Pseudonocardiaceae</taxon>
        <taxon>Kibdelosporangium</taxon>
    </lineage>
</organism>
<gene>
    <name evidence="1" type="ORF">JOF56_010134</name>
</gene>